<proteinExistence type="predicted"/>
<organism evidence="1 2">
    <name type="scientific">Sporomusa malonica</name>
    <dbReference type="NCBI Taxonomy" id="112901"/>
    <lineage>
        <taxon>Bacteria</taxon>
        <taxon>Bacillati</taxon>
        <taxon>Bacillota</taxon>
        <taxon>Negativicutes</taxon>
        <taxon>Selenomonadales</taxon>
        <taxon>Sporomusaceae</taxon>
        <taxon>Sporomusa</taxon>
    </lineage>
</organism>
<reference evidence="1 2" key="1">
    <citation type="submission" date="2017-04" db="EMBL/GenBank/DDBJ databases">
        <authorList>
            <person name="Afonso C.L."/>
            <person name="Miller P.J."/>
            <person name="Scott M.A."/>
            <person name="Spackman E."/>
            <person name="Goraichik I."/>
            <person name="Dimitrov K.M."/>
            <person name="Suarez D.L."/>
            <person name="Swayne D.E."/>
        </authorList>
    </citation>
    <scope>NUCLEOTIDE SEQUENCE [LARGE SCALE GENOMIC DNA]</scope>
    <source>
        <strain evidence="1 2">DSM 5090</strain>
    </source>
</reference>
<protein>
    <submittedName>
        <fullName evidence="1">Uncharacterized protein</fullName>
    </submittedName>
</protein>
<accession>A0A1W2ATE0</accession>
<keyword evidence="2" id="KW-1185">Reference proteome</keyword>
<dbReference type="AlphaFoldDB" id="A0A1W2ATE0"/>
<gene>
    <name evidence="1" type="ORF">SAMN04488500_10695</name>
</gene>
<name>A0A1W2ATE0_9FIRM</name>
<evidence type="ECO:0000313" key="1">
    <source>
        <dbReference type="EMBL" id="SMC63854.1"/>
    </source>
</evidence>
<dbReference type="EMBL" id="FWXI01000006">
    <property type="protein sequence ID" value="SMC63854.1"/>
    <property type="molecule type" value="Genomic_DNA"/>
</dbReference>
<dbReference type="STRING" id="112901.SAMN04488500_10695"/>
<sequence>MNNGDWTFNNHEDGNWCNDHFSTKEEAIAAGIEYAKDERWERLYVGQVQEIPVDSPIDADSVIEKAAEKIDDDYGGDHDTGDRFMNSLECGDSERLQELLDEAFYKWVAEREIKCPCLTIEKCERVPLPGTEGVE</sequence>
<dbReference type="RefSeq" id="WP_084575314.1">
    <property type="nucleotide sequence ID" value="NZ_CP155572.1"/>
</dbReference>
<evidence type="ECO:0000313" key="2">
    <source>
        <dbReference type="Proteomes" id="UP000192738"/>
    </source>
</evidence>
<dbReference type="Proteomes" id="UP000192738">
    <property type="component" value="Unassembled WGS sequence"/>
</dbReference>